<dbReference type="PANTHER" id="PTHR44051:SF9">
    <property type="entry name" value="GLUTATHIONE S-TRANSFERASE 1"/>
    <property type="match status" value="1"/>
</dbReference>
<feature type="domain" description="GST N-terminal" evidence="3">
    <location>
        <begin position="1"/>
        <end position="82"/>
    </location>
</feature>
<dbReference type="Proteomes" id="UP000245946">
    <property type="component" value="Unassembled WGS sequence"/>
</dbReference>
<accession>A0A316ZGG0</accession>
<feature type="domain" description="GST C-terminal" evidence="4">
    <location>
        <begin position="90"/>
        <end position="223"/>
    </location>
</feature>
<dbReference type="SFLD" id="SFLDG00358">
    <property type="entry name" value="Main_(cytGST)"/>
    <property type="match status" value="1"/>
</dbReference>
<evidence type="ECO:0000256" key="2">
    <source>
        <dbReference type="RuleBase" id="RU003494"/>
    </source>
</evidence>
<dbReference type="PANTHER" id="PTHR44051">
    <property type="entry name" value="GLUTATHIONE S-TRANSFERASE-RELATED"/>
    <property type="match status" value="1"/>
</dbReference>
<proteinExistence type="inferred from homology"/>
<dbReference type="InterPro" id="IPR036282">
    <property type="entry name" value="Glutathione-S-Trfase_C_sf"/>
</dbReference>
<name>A0A316ZGG0_9BASI</name>
<evidence type="ECO:0000256" key="1">
    <source>
        <dbReference type="ARBA" id="ARBA00007409"/>
    </source>
</evidence>
<dbReference type="InterPro" id="IPR040079">
    <property type="entry name" value="Glutathione_S-Trfase"/>
</dbReference>
<gene>
    <name evidence="5" type="ORF">FA09DRAFT_327572</name>
</gene>
<reference evidence="5 6" key="1">
    <citation type="journal article" date="2018" name="Mol. Biol. Evol.">
        <title>Broad Genomic Sampling Reveals a Smut Pathogenic Ancestry of the Fungal Clade Ustilaginomycotina.</title>
        <authorList>
            <person name="Kijpornyongpan T."/>
            <person name="Mondo S.J."/>
            <person name="Barry K."/>
            <person name="Sandor L."/>
            <person name="Lee J."/>
            <person name="Lipzen A."/>
            <person name="Pangilinan J."/>
            <person name="LaButti K."/>
            <person name="Hainaut M."/>
            <person name="Henrissat B."/>
            <person name="Grigoriev I.V."/>
            <person name="Spatafora J.W."/>
            <person name="Aime M.C."/>
        </authorList>
    </citation>
    <scope>NUCLEOTIDE SEQUENCE [LARGE SCALE GENOMIC DNA]</scope>
    <source>
        <strain evidence="5 6">MCA 4186</strain>
    </source>
</reference>
<dbReference type="Gene3D" id="1.20.1050.10">
    <property type="match status" value="1"/>
</dbReference>
<dbReference type="SFLD" id="SFLDS00019">
    <property type="entry name" value="Glutathione_Transferase_(cytos"/>
    <property type="match status" value="1"/>
</dbReference>
<dbReference type="SUPFAM" id="SSF52833">
    <property type="entry name" value="Thioredoxin-like"/>
    <property type="match status" value="1"/>
</dbReference>
<dbReference type="EMBL" id="KZ819284">
    <property type="protein sequence ID" value="PWO00851.1"/>
    <property type="molecule type" value="Genomic_DNA"/>
</dbReference>
<dbReference type="PROSITE" id="PS50405">
    <property type="entry name" value="GST_CTER"/>
    <property type="match status" value="1"/>
</dbReference>
<dbReference type="AlphaFoldDB" id="A0A316ZGG0"/>
<dbReference type="GO" id="GO:0016740">
    <property type="term" value="F:transferase activity"/>
    <property type="evidence" value="ECO:0007669"/>
    <property type="project" value="UniProtKB-KW"/>
</dbReference>
<keyword evidence="5" id="KW-0808">Transferase</keyword>
<dbReference type="InterPro" id="IPR004046">
    <property type="entry name" value="GST_C"/>
</dbReference>
<dbReference type="CDD" id="cd03046">
    <property type="entry name" value="GST_N_GTT1_like"/>
    <property type="match status" value="1"/>
</dbReference>
<dbReference type="SUPFAM" id="SSF47616">
    <property type="entry name" value="GST C-terminal domain-like"/>
    <property type="match status" value="1"/>
</dbReference>
<dbReference type="InterPro" id="IPR036249">
    <property type="entry name" value="Thioredoxin-like_sf"/>
</dbReference>
<evidence type="ECO:0000259" key="4">
    <source>
        <dbReference type="PROSITE" id="PS50405"/>
    </source>
</evidence>
<evidence type="ECO:0000313" key="6">
    <source>
        <dbReference type="Proteomes" id="UP000245946"/>
    </source>
</evidence>
<dbReference type="Gene3D" id="3.40.30.10">
    <property type="entry name" value="Glutaredoxin"/>
    <property type="match status" value="1"/>
</dbReference>
<dbReference type="InterPro" id="IPR004045">
    <property type="entry name" value="Glutathione_S-Trfase_N"/>
</dbReference>
<dbReference type="OrthoDB" id="2098326at2759"/>
<evidence type="ECO:0000313" key="5">
    <source>
        <dbReference type="EMBL" id="PWO00851.1"/>
    </source>
</evidence>
<protein>
    <submittedName>
        <fullName evidence="5">Glutathione S-transferase</fullName>
    </submittedName>
</protein>
<dbReference type="STRING" id="58919.A0A316ZGG0"/>
<dbReference type="InterPro" id="IPR010987">
    <property type="entry name" value="Glutathione-S-Trfase_C-like"/>
</dbReference>
<dbReference type="GeneID" id="37268994"/>
<dbReference type="Pfam" id="PF00043">
    <property type="entry name" value="GST_C"/>
    <property type="match status" value="1"/>
</dbReference>
<sequence length="227" mass="25542">MITLWSLDNSRAFRVHWLLAELGQEFELHTYPREGGKRAPASMKSDSNFSLGKSPVLQDGELTVWESGNCLQYLAERYGAEQGFLPGTSDWAARTEVLAWLHFSESTMLHALAIIYARWFTPDHADELEASAAKNVLNDLQFLEDQLAKRASGPKFIVGDKLSIADISFTFTAEYIFGKEIALKSHEAESKYPTIVAWLREMEQRPAYDKTVREGAKHDFSLVHGAG</sequence>
<dbReference type="PROSITE" id="PS50404">
    <property type="entry name" value="GST_NTER"/>
    <property type="match status" value="1"/>
</dbReference>
<keyword evidence="6" id="KW-1185">Reference proteome</keyword>
<comment type="similarity">
    <text evidence="1 2">Belongs to the GST superfamily.</text>
</comment>
<dbReference type="Pfam" id="PF02798">
    <property type="entry name" value="GST_N"/>
    <property type="match status" value="1"/>
</dbReference>
<dbReference type="RefSeq" id="XP_025601129.1">
    <property type="nucleotide sequence ID" value="XM_025741450.1"/>
</dbReference>
<evidence type="ECO:0000259" key="3">
    <source>
        <dbReference type="PROSITE" id="PS50404"/>
    </source>
</evidence>
<organism evidence="5 6">
    <name type="scientific">Tilletiopsis washingtonensis</name>
    <dbReference type="NCBI Taxonomy" id="58919"/>
    <lineage>
        <taxon>Eukaryota</taxon>
        <taxon>Fungi</taxon>
        <taxon>Dikarya</taxon>
        <taxon>Basidiomycota</taxon>
        <taxon>Ustilaginomycotina</taxon>
        <taxon>Exobasidiomycetes</taxon>
        <taxon>Entylomatales</taxon>
        <taxon>Entylomatales incertae sedis</taxon>
        <taxon>Tilletiopsis</taxon>
    </lineage>
</organism>